<reference evidence="4 5" key="1">
    <citation type="submission" date="2018-03" db="EMBL/GenBank/DDBJ databases">
        <title>Bioinformatic expansion and discovery of thiopeptide antibiotics.</title>
        <authorList>
            <person name="Schwalen C.J."/>
            <person name="Hudson G.A."/>
            <person name="Mitchell D.A."/>
        </authorList>
    </citation>
    <scope>NUCLEOTIDE SEQUENCE [LARGE SCALE GENOMIC DNA]</scope>
    <source>
        <strain evidence="4 5">NRRL 8041</strain>
    </source>
</reference>
<dbReference type="EMBL" id="PYBV01000038">
    <property type="protein sequence ID" value="PYC65976.1"/>
    <property type="molecule type" value="Genomic_DNA"/>
</dbReference>
<feature type="domain" description="Acyltransferase 3" evidence="3">
    <location>
        <begin position="23"/>
        <end position="368"/>
    </location>
</feature>
<feature type="transmembrane region" description="Helical" evidence="2">
    <location>
        <begin position="182"/>
        <end position="199"/>
    </location>
</feature>
<evidence type="ECO:0000259" key="3">
    <source>
        <dbReference type="Pfam" id="PF01757"/>
    </source>
</evidence>
<gene>
    <name evidence="4" type="ORF">C7C45_26815</name>
</gene>
<keyword evidence="2" id="KW-0812">Transmembrane</keyword>
<dbReference type="PANTHER" id="PTHR23028:SF53">
    <property type="entry name" value="ACYL_TRANSF_3 DOMAIN-CONTAINING PROTEIN"/>
    <property type="match status" value="1"/>
</dbReference>
<feature type="transmembrane region" description="Helical" evidence="2">
    <location>
        <begin position="59"/>
        <end position="77"/>
    </location>
</feature>
<dbReference type="GO" id="GO:0016020">
    <property type="term" value="C:membrane"/>
    <property type="evidence" value="ECO:0007669"/>
    <property type="project" value="TreeGrafter"/>
</dbReference>
<protein>
    <submittedName>
        <fullName evidence="4">Acyltransferase</fullName>
    </submittedName>
</protein>
<evidence type="ECO:0000313" key="4">
    <source>
        <dbReference type="EMBL" id="PYC65976.1"/>
    </source>
</evidence>
<dbReference type="AlphaFoldDB" id="A0A318NN38"/>
<dbReference type="OrthoDB" id="5242306at2"/>
<evidence type="ECO:0000256" key="1">
    <source>
        <dbReference type="SAM" id="MobiDB-lite"/>
    </source>
</evidence>
<feature type="transmembrane region" description="Helical" evidence="2">
    <location>
        <begin position="247"/>
        <end position="267"/>
    </location>
</feature>
<feature type="compositionally biased region" description="Polar residues" evidence="1">
    <location>
        <begin position="422"/>
        <end position="434"/>
    </location>
</feature>
<keyword evidence="5" id="KW-1185">Reference proteome</keyword>
<feature type="transmembrane region" description="Helical" evidence="2">
    <location>
        <begin position="351"/>
        <end position="373"/>
    </location>
</feature>
<dbReference type="PANTHER" id="PTHR23028">
    <property type="entry name" value="ACETYLTRANSFERASE"/>
    <property type="match status" value="1"/>
</dbReference>
<feature type="transmembrane region" description="Helical" evidence="2">
    <location>
        <begin position="279"/>
        <end position="307"/>
    </location>
</feature>
<proteinExistence type="predicted"/>
<dbReference type="RefSeq" id="WP_110566571.1">
    <property type="nucleotide sequence ID" value="NZ_PYBV01000038.1"/>
</dbReference>
<evidence type="ECO:0000313" key="5">
    <source>
        <dbReference type="Proteomes" id="UP000248333"/>
    </source>
</evidence>
<dbReference type="InterPro" id="IPR002656">
    <property type="entry name" value="Acyl_transf_3_dom"/>
</dbReference>
<keyword evidence="2" id="KW-0472">Membrane</keyword>
<dbReference type="InterPro" id="IPR050879">
    <property type="entry name" value="Acyltransferase_3"/>
</dbReference>
<comment type="caution">
    <text evidence="4">The sequence shown here is derived from an EMBL/GenBank/DDBJ whole genome shotgun (WGS) entry which is preliminary data.</text>
</comment>
<evidence type="ECO:0000256" key="2">
    <source>
        <dbReference type="SAM" id="Phobius"/>
    </source>
</evidence>
<feature type="region of interest" description="Disordered" evidence="1">
    <location>
        <begin position="394"/>
        <end position="434"/>
    </location>
</feature>
<name>A0A318NN38_9ACTN</name>
<feature type="transmembrane region" description="Helical" evidence="2">
    <location>
        <begin position="206"/>
        <end position="227"/>
    </location>
</feature>
<keyword evidence="4" id="KW-0012">Acyltransferase</keyword>
<dbReference type="GO" id="GO:0016747">
    <property type="term" value="F:acyltransferase activity, transferring groups other than amino-acyl groups"/>
    <property type="evidence" value="ECO:0007669"/>
    <property type="project" value="InterPro"/>
</dbReference>
<dbReference type="Pfam" id="PF01757">
    <property type="entry name" value="Acyl_transf_3"/>
    <property type="match status" value="1"/>
</dbReference>
<feature type="transmembrane region" description="Helical" evidence="2">
    <location>
        <begin position="97"/>
        <end position="118"/>
    </location>
</feature>
<dbReference type="Proteomes" id="UP000248333">
    <property type="component" value="Unassembled WGS sequence"/>
</dbReference>
<keyword evidence="2" id="KW-1133">Transmembrane helix</keyword>
<accession>A0A318NN38</accession>
<keyword evidence="4" id="KW-0808">Transferase</keyword>
<feature type="transmembrane region" description="Helical" evidence="2">
    <location>
        <begin position="21"/>
        <end position="39"/>
    </location>
</feature>
<dbReference type="GO" id="GO:0009103">
    <property type="term" value="P:lipopolysaccharide biosynthetic process"/>
    <property type="evidence" value="ECO:0007669"/>
    <property type="project" value="TreeGrafter"/>
</dbReference>
<sequence>MTTPALVRSRGTLADLLSGRSNGIGLIRLLLAVGVVLSHSKPLGFGAHDLGYFLTGRQTNVGTMAVYGFFVLSGLLITRSARRTGLIRYAWHRALRIFPGLWVCLLISALVIAPLVTLREHGTIAGFFDNPWDRGGPLAYLQANWWTGVRQYGVGDLFTETTPWGQKVHYSVFNGALWSLKYEMFCYVVVGVLAVTAVLRNARRFVLFLTVALYLSILHDWVTSGHFSGPASTASWSFTPPLVGGMTFYYIVYLGFLFAAGATMDLYRERVPINDALGIGSAVALGLSLLFGGFFAIGLPAFAYLLVWLSVRMPRQLHWVGRKNDYSYGIYIYGFVFQQVMTSLGWSRWGYVPFAAMSVAVAFAAAFLSWKLVERPALRLKDWTPGFVARRSSQRVPVEQQTAVAEEPPGTPPAQLGGPTQELPQQPATLVTGR</sequence>
<organism evidence="4 5">
    <name type="scientific">Micromonospora arborensis</name>
    <dbReference type="NCBI Taxonomy" id="2116518"/>
    <lineage>
        <taxon>Bacteria</taxon>
        <taxon>Bacillati</taxon>
        <taxon>Actinomycetota</taxon>
        <taxon>Actinomycetes</taxon>
        <taxon>Micromonosporales</taxon>
        <taxon>Micromonosporaceae</taxon>
        <taxon>Micromonospora</taxon>
    </lineage>
</organism>